<dbReference type="Proteomes" id="UP001420932">
    <property type="component" value="Unassembled WGS sequence"/>
</dbReference>
<protein>
    <submittedName>
        <fullName evidence="2">Uncharacterized protein</fullName>
    </submittedName>
</protein>
<proteinExistence type="predicted"/>
<feature type="region of interest" description="Disordered" evidence="1">
    <location>
        <begin position="43"/>
        <end position="64"/>
    </location>
</feature>
<comment type="caution">
    <text evidence="2">The sequence shown here is derived from an EMBL/GenBank/DDBJ whole genome shotgun (WGS) entry which is preliminary data.</text>
</comment>
<name>A0AAP0PPN2_9MAGN</name>
<organism evidence="2 3">
    <name type="scientific">Stephania yunnanensis</name>
    <dbReference type="NCBI Taxonomy" id="152371"/>
    <lineage>
        <taxon>Eukaryota</taxon>
        <taxon>Viridiplantae</taxon>
        <taxon>Streptophyta</taxon>
        <taxon>Embryophyta</taxon>
        <taxon>Tracheophyta</taxon>
        <taxon>Spermatophyta</taxon>
        <taxon>Magnoliopsida</taxon>
        <taxon>Ranunculales</taxon>
        <taxon>Menispermaceae</taxon>
        <taxon>Menispermoideae</taxon>
        <taxon>Cissampelideae</taxon>
        <taxon>Stephania</taxon>
    </lineage>
</organism>
<reference evidence="2 3" key="1">
    <citation type="submission" date="2024-01" db="EMBL/GenBank/DDBJ databases">
        <title>Genome assemblies of Stephania.</title>
        <authorList>
            <person name="Yang L."/>
        </authorList>
    </citation>
    <scope>NUCLEOTIDE SEQUENCE [LARGE SCALE GENOMIC DNA]</scope>
    <source>
        <strain evidence="2">YNDBR</strain>
        <tissue evidence="2">Leaf</tissue>
    </source>
</reference>
<accession>A0AAP0PPN2</accession>
<evidence type="ECO:0000313" key="3">
    <source>
        <dbReference type="Proteomes" id="UP001420932"/>
    </source>
</evidence>
<evidence type="ECO:0000313" key="2">
    <source>
        <dbReference type="EMBL" id="KAK9151747.1"/>
    </source>
</evidence>
<sequence length="110" mass="11653">MEEGDTSKGFGVGCMDTSENCSELTTEDEATGANGVLWELGASGFPKTEGEGGELEATAPETGNAMCPNLEVDSWTRFEFHELNFVGGAPLRFLPSKHTSGRAVGNLAFF</sequence>
<keyword evidence="3" id="KW-1185">Reference proteome</keyword>
<evidence type="ECO:0000256" key="1">
    <source>
        <dbReference type="SAM" id="MobiDB-lite"/>
    </source>
</evidence>
<dbReference type="AlphaFoldDB" id="A0AAP0PPN2"/>
<gene>
    <name evidence="2" type="ORF">Syun_010056</name>
</gene>
<dbReference type="EMBL" id="JBBNAF010000004">
    <property type="protein sequence ID" value="KAK9151747.1"/>
    <property type="molecule type" value="Genomic_DNA"/>
</dbReference>